<dbReference type="Proteomes" id="UP000095713">
    <property type="component" value="Unassembled WGS sequence"/>
</dbReference>
<protein>
    <recommendedName>
        <fullName evidence="4">Iota-carrageenase</fullName>
    </recommendedName>
</protein>
<feature type="chain" id="PRO_5009186371" description="Iota-carrageenase" evidence="1">
    <location>
        <begin position="23"/>
        <end position="510"/>
    </location>
</feature>
<name>A0A1E5TER9_9FLAO</name>
<dbReference type="STRING" id="1849968.A8C32_10165"/>
<sequence>MKLKLRHIVSLLAMASMFNCSTDVELENTELETNETNSLTSKTPTNYNAGSYFTKPSGLVIRNFTGTTSANLQSLIDANRKNGAIIKIPKKNYSWGEIKLKSKIQLEIEKGTVIKPINNSVRRIFSIGTSGNGARIKDVSIVGIGGKFTVDLSSTANLNKNMAVVKMGRVTNFKISNFNIKDRRSSLASILLNYIPSNSDNTPYPRDGIIDKINQTGAHTGYGLIQGYSANRVLFKNLKCTGGVTLRLETDDKSMKNAVKNGGKSFGMFNIYADKITGIAGICPIMLSPHFTKNGKVNARNITANGCAFAVRVEHGFIEVFDTNKTFALTTAGGQQFRNFIANKISGVPSGTPKFVGNQYKRANGQQWAIRLSDASVNGSFDSYIENQIGILKNGSFQNATFTNVVANYRANNAKLKQAFLKYFPCNQITNKIKRPNDTGMQNGFEFYGPSMGLVFDNTDGSSSDGNYVITVNGSLNGFGSNRIDILHNTPIVCNNPPVGQIDFVSTPGL</sequence>
<organism evidence="2 3">
    <name type="scientific">Flavivirga aquatica</name>
    <dbReference type="NCBI Taxonomy" id="1849968"/>
    <lineage>
        <taxon>Bacteria</taxon>
        <taxon>Pseudomonadati</taxon>
        <taxon>Bacteroidota</taxon>
        <taxon>Flavobacteriia</taxon>
        <taxon>Flavobacteriales</taxon>
        <taxon>Flavobacteriaceae</taxon>
        <taxon>Flavivirga</taxon>
    </lineage>
</organism>
<dbReference type="InterPro" id="IPR012334">
    <property type="entry name" value="Pectin_lyas_fold"/>
</dbReference>
<evidence type="ECO:0000313" key="2">
    <source>
        <dbReference type="EMBL" id="OEK09865.1"/>
    </source>
</evidence>
<keyword evidence="1" id="KW-0732">Signal</keyword>
<dbReference type="SMR" id="A0A1E5TER9"/>
<dbReference type="InterPro" id="IPR011050">
    <property type="entry name" value="Pectin_lyase_fold/virulence"/>
</dbReference>
<gene>
    <name evidence="2" type="ORF">A8C32_10165</name>
</gene>
<dbReference type="EMBL" id="MDJD01000006">
    <property type="protein sequence ID" value="OEK09865.1"/>
    <property type="molecule type" value="Genomic_DNA"/>
</dbReference>
<dbReference type="Gene3D" id="2.160.20.10">
    <property type="entry name" value="Single-stranded right-handed beta-helix, Pectin lyase-like"/>
    <property type="match status" value="1"/>
</dbReference>
<dbReference type="AlphaFoldDB" id="A0A1E5TER9"/>
<dbReference type="SUPFAM" id="SSF51126">
    <property type="entry name" value="Pectin lyase-like"/>
    <property type="match status" value="1"/>
</dbReference>
<feature type="signal peptide" evidence="1">
    <location>
        <begin position="1"/>
        <end position="22"/>
    </location>
</feature>
<accession>A0A1E5TER9</accession>
<keyword evidence="3" id="KW-1185">Reference proteome</keyword>
<reference evidence="2 3" key="1">
    <citation type="submission" date="2016-05" db="EMBL/GenBank/DDBJ databases">
        <title>Draft Genome Sequence of Algibacter sp. Strain SK-16 Isolated from the Surface Water of Aburatsubo Inlet.</title>
        <authorList>
            <person name="Wong S.-K."/>
            <person name="Yoshizawa S."/>
            <person name="Nakajima Y."/>
            <person name="Ogura Y."/>
            <person name="Tetsuya H."/>
            <person name="Hamasaki K."/>
        </authorList>
    </citation>
    <scope>NUCLEOTIDE SEQUENCE [LARGE SCALE GENOMIC DNA]</scope>
    <source>
        <strain evidence="2 3">SK-16</strain>
    </source>
</reference>
<evidence type="ECO:0000313" key="3">
    <source>
        <dbReference type="Proteomes" id="UP000095713"/>
    </source>
</evidence>
<evidence type="ECO:0000256" key="1">
    <source>
        <dbReference type="SAM" id="SignalP"/>
    </source>
</evidence>
<dbReference type="RefSeq" id="WP_069828525.1">
    <property type="nucleotide sequence ID" value="NZ_MDJD01000006.1"/>
</dbReference>
<proteinExistence type="predicted"/>
<evidence type="ECO:0008006" key="4">
    <source>
        <dbReference type="Google" id="ProtNLM"/>
    </source>
</evidence>
<dbReference type="OrthoDB" id="6376028at2"/>
<comment type="caution">
    <text evidence="2">The sequence shown here is derived from an EMBL/GenBank/DDBJ whole genome shotgun (WGS) entry which is preliminary data.</text>
</comment>